<evidence type="ECO:0000313" key="2">
    <source>
        <dbReference type="EMBL" id="SSX22657.1"/>
    </source>
</evidence>
<reference evidence="2" key="1">
    <citation type="submission" date="2018-07" db="EMBL/GenBank/DDBJ databases">
        <authorList>
            <person name="Quirk P.G."/>
            <person name="Krulwich T.A."/>
        </authorList>
    </citation>
    <scope>NUCLEOTIDE SEQUENCE</scope>
</reference>
<name>A0A336M2Q9_CULSO</name>
<gene>
    <name evidence="2" type="primary">CSON007224</name>
</gene>
<protein>
    <submittedName>
        <fullName evidence="2">CSON007224 protein</fullName>
    </submittedName>
</protein>
<accession>A0A336M2Q9</accession>
<feature type="region of interest" description="Disordered" evidence="1">
    <location>
        <begin position="591"/>
        <end position="616"/>
    </location>
</feature>
<feature type="region of interest" description="Disordered" evidence="1">
    <location>
        <begin position="792"/>
        <end position="842"/>
    </location>
</feature>
<feature type="compositionally biased region" description="Low complexity" evidence="1">
    <location>
        <begin position="728"/>
        <end position="744"/>
    </location>
</feature>
<proteinExistence type="predicted"/>
<organism evidence="2">
    <name type="scientific">Culicoides sonorensis</name>
    <name type="common">Biting midge</name>
    <dbReference type="NCBI Taxonomy" id="179676"/>
    <lineage>
        <taxon>Eukaryota</taxon>
        <taxon>Metazoa</taxon>
        <taxon>Ecdysozoa</taxon>
        <taxon>Arthropoda</taxon>
        <taxon>Hexapoda</taxon>
        <taxon>Insecta</taxon>
        <taxon>Pterygota</taxon>
        <taxon>Neoptera</taxon>
        <taxon>Endopterygota</taxon>
        <taxon>Diptera</taxon>
        <taxon>Nematocera</taxon>
        <taxon>Chironomoidea</taxon>
        <taxon>Ceratopogonidae</taxon>
        <taxon>Ceratopogoninae</taxon>
        <taxon>Culicoides</taxon>
        <taxon>Monoculicoides</taxon>
    </lineage>
</organism>
<feature type="region of interest" description="Disordered" evidence="1">
    <location>
        <begin position="724"/>
        <end position="752"/>
    </location>
</feature>
<feature type="compositionally biased region" description="Acidic residues" evidence="1">
    <location>
        <begin position="814"/>
        <end position="825"/>
    </location>
</feature>
<evidence type="ECO:0000256" key="1">
    <source>
        <dbReference type="SAM" id="MobiDB-lite"/>
    </source>
</evidence>
<dbReference type="AlphaFoldDB" id="A0A336M2Q9"/>
<feature type="compositionally biased region" description="Basic and acidic residues" evidence="1">
    <location>
        <begin position="306"/>
        <end position="315"/>
    </location>
</feature>
<dbReference type="OMA" id="GYDTLKC"/>
<feature type="compositionally biased region" description="Polar residues" evidence="1">
    <location>
        <begin position="280"/>
        <end position="305"/>
    </location>
</feature>
<dbReference type="VEuPathDB" id="VectorBase:CSON007224"/>
<sequence>MKWSNSSNSISITSSANGVSNGSYTNIADRRQSVFYTSESTIPVISPPIVILDQKFNGVSSKSAGITETKSKETTPSIILNGSHLLESSTDPIEMKCPDEIPADKKLKSKQSILRKRVQNIGLLDYELERKCREQQLSKVLRALLFVESKLKNEQMIIRKQLCEKDDVINRQLCTIRNLKRKYGELEEEDDPDGTKGISDVAQFCPKCRKNYYLYDSKSIGVQTTSTTESRDEELNNENSSIQSVEYMSSSEEADSFNSFLGARRSRKYTSKRSFKDYLNNKTSPNNTRDFSSSERSFYAESNTTNKHDSDKENNLSESNYGSTGTESIYSNFINSMHGIKTPVSPVKSILNETFSSNGSSKNETFDETVIYGNANNNKNCDENKITEKENEQDCDTSQKYTKDMEVKQGVEPSEDWYASASDMDEGTDNGFSKVYGQSAGNPVLDCVNQILLQDNNDCFTEKEEYPSKSPSTPRSKRVHFSNQNTIHTDSQIATRAPYPIMEQDESNSQQQQQNFHYDVPIHYTNDYEALGSSNHYVDMESKTGSDDMGNELQSITDKDQFQQRGIKTPPALPPKPANLIRLQKQLFARPIKLTSRSPNSKGSPSTVTGDGSEPDYCSISDVKETKTVQIVAEIHKEDCNDYSSVVNDNNNQVISEDGDSEDLEESFEDVPKLPMVQEIVPPKKKDMNKFIGLDNYITKSPYKYQAIRSSLSNRQKIAQILAEITKSSPTSNRTSPSNATTPTYDSPVNIPIVSPMSEVIDQNSDTNEQQQLHLPHKSAFDWYHKETLSKRPSIIHEEPPENEDGETNGNQEQNEENQQEFDYDDSSKIERPSDPITQDPIFYTGDEGEDFRKLSAKQGVLFKNMLALAETPAKLKSDKNYQFFLENSGLSSKPILPRKKRVYYTGPFV</sequence>
<feature type="compositionally biased region" description="Polar residues" evidence="1">
    <location>
        <begin position="595"/>
        <end position="610"/>
    </location>
</feature>
<feature type="region of interest" description="Disordered" evidence="1">
    <location>
        <begin position="277"/>
        <end position="321"/>
    </location>
</feature>
<feature type="region of interest" description="Disordered" evidence="1">
    <location>
        <begin position="559"/>
        <end position="578"/>
    </location>
</feature>
<dbReference type="EMBL" id="UFQT01000272">
    <property type="protein sequence ID" value="SSX22657.1"/>
    <property type="molecule type" value="Genomic_DNA"/>
</dbReference>